<dbReference type="Gene3D" id="3.30.9.10">
    <property type="entry name" value="D-Amino Acid Oxidase, subunit A, domain 2"/>
    <property type="match status" value="1"/>
</dbReference>
<dbReference type="Gene3D" id="3.50.50.60">
    <property type="entry name" value="FAD/NAD(P)-binding domain"/>
    <property type="match status" value="1"/>
</dbReference>
<dbReference type="GO" id="GO:0004497">
    <property type="term" value="F:monooxygenase activity"/>
    <property type="evidence" value="ECO:0007669"/>
    <property type="project" value="UniProtKB-KW"/>
</dbReference>
<organism evidence="2 3">
    <name type="scientific">Sphaerisporangium corydalis</name>
    <dbReference type="NCBI Taxonomy" id="1441875"/>
    <lineage>
        <taxon>Bacteria</taxon>
        <taxon>Bacillati</taxon>
        <taxon>Actinomycetota</taxon>
        <taxon>Actinomycetes</taxon>
        <taxon>Streptosporangiales</taxon>
        <taxon>Streptosporangiaceae</taxon>
        <taxon>Sphaerisporangium</taxon>
    </lineage>
</organism>
<feature type="domain" description="FAD-binding" evidence="1">
    <location>
        <begin position="3"/>
        <end position="339"/>
    </location>
</feature>
<dbReference type="SUPFAM" id="SSF51905">
    <property type="entry name" value="FAD/NAD(P)-binding domain"/>
    <property type="match status" value="1"/>
</dbReference>
<dbReference type="Proteomes" id="UP001595891">
    <property type="component" value="Unassembled WGS sequence"/>
</dbReference>
<keyword evidence="2" id="KW-0560">Oxidoreductase</keyword>
<accession>A0ABV9ECA0</accession>
<dbReference type="Pfam" id="PF01494">
    <property type="entry name" value="FAD_binding_3"/>
    <property type="match status" value="1"/>
</dbReference>
<evidence type="ECO:0000313" key="3">
    <source>
        <dbReference type="Proteomes" id="UP001595891"/>
    </source>
</evidence>
<dbReference type="RefSeq" id="WP_262846851.1">
    <property type="nucleotide sequence ID" value="NZ_JANZYP010000053.1"/>
</dbReference>
<dbReference type="InterPro" id="IPR051704">
    <property type="entry name" value="FAD_aromatic-hydroxylase"/>
</dbReference>
<comment type="caution">
    <text evidence="2">The sequence shown here is derived from an EMBL/GenBank/DDBJ whole genome shotgun (WGS) entry which is preliminary data.</text>
</comment>
<dbReference type="PANTHER" id="PTHR46865:SF2">
    <property type="entry name" value="MONOOXYGENASE"/>
    <property type="match status" value="1"/>
</dbReference>
<protein>
    <submittedName>
        <fullName evidence="2">FAD-dependent monooxygenase</fullName>
    </submittedName>
</protein>
<keyword evidence="3" id="KW-1185">Reference proteome</keyword>
<proteinExistence type="predicted"/>
<gene>
    <name evidence="2" type="ORF">ACFO8L_09145</name>
</gene>
<keyword evidence="2" id="KW-0503">Monooxygenase</keyword>
<dbReference type="PRINTS" id="PR00420">
    <property type="entry name" value="RNGMNOXGNASE"/>
</dbReference>
<dbReference type="InterPro" id="IPR002938">
    <property type="entry name" value="FAD-bd"/>
</dbReference>
<name>A0ABV9ECA0_9ACTN</name>
<evidence type="ECO:0000259" key="1">
    <source>
        <dbReference type="Pfam" id="PF01494"/>
    </source>
</evidence>
<evidence type="ECO:0000313" key="2">
    <source>
        <dbReference type="EMBL" id="MFC4586237.1"/>
    </source>
</evidence>
<sequence>MKTVLIVGAGVAGPALAYWLRRRGLTPTVVERTPVLRSGGQAIDVRGTALEVVARMGVEDEVRRARTRMRGMTMLDGDGTEIWRSTEMTFSGGRLDGDDVELLREDLTRLLYERTRDEVEYVFGDSVTSLDQDENGVLAGFERGGSRTFDLVVGADGLHSTVRALAFGPERTFLHPLGTHLAIFSADNFLDLADWQVWLREGDAGYGIYPVRGNSEIRVTFGFASEAPGHDYGDVERQKSLVAERMAGLRWETPRLLKAMGEAPDFYFDAMAQIRMDRWSAGRVTLVGDAGYSPSPMSGQGTSLALVGAYVLAAELGASGGDHRAALARYEVRMRPFAELNQALATENPGGPPAEESIEYAKTAISLDG</sequence>
<reference evidence="3" key="1">
    <citation type="journal article" date="2019" name="Int. J. Syst. Evol. Microbiol.">
        <title>The Global Catalogue of Microorganisms (GCM) 10K type strain sequencing project: providing services to taxonomists for standard genome sequencing and annotation.</title>
        <authorList>
            <consortium name="The Broad Institute Genomics Platform"/>
            <consortium name="The Broad Institute Genome Sequencing Center for Infectious Disease"/>
            <person name="Wu L."/>
            <person name="Ma J."/>
        </authorList>
    </citation>
    <scope>NUCLEOTIDE SEQUENCE [LARGE SCALE GENOMIC DNA]</scope>
    <source>
        <strain evidence="3">CCUG 49560</strain>
    </source>
</reference>
<dbReference type="EMBL" id="JBHSFN010000004">
    <property type="protein sequence ID" value="MFC4586237.1"/>
    <property type="molecule type" value="Genomic_DNA"/>
</dbReference>
<dbReference type="InterPro" id="IPR036188">
    <property type="entry name" value="FAD/NAD-bd_sf"/>
</dbReference>
<dbReference type="PANTHER" id="PTHR46865">
    <property type="entry name" value="OXIDOREDUCTASE-RELATED"/>
    <property type="match status" value="1"/>
</dbReference>